<evidence type="ECO:0008006" key="4">
    <source>
        <dbReference type="Google" id="ProtNLM"/>
    </source>
</evidence>
<dbReference type="AlphaFoldDB" id="A0A7Y3XAW8"/>
<feature type="compositionally biased region" description="Low complexity" evidence="1">
    <location>
        <begin position="243"/>
        <end position="263"/>
    </location>
</feature>
<organism evidence="2 3">
    <name type="scientific">Vreelandella azerica</name>
    <dbReference type="NCBI Taxonomy" id="2732867"/>
    <lineage>
        <taxon>Bacteria</taxon>
        <taxon>Pseudomonadati</taxon>
        <taxon>Pseudomonadota</taxon>
        <taxon>Gammaproteobacteria</taxon>
        <taxon>Oceanospirillales</taxon>
        <taxon>Halomonadaceae</taxon>
        <taxon>Vreelandella</taxon>
    </lineage>
</organism>
<evidence type="ECO:0000313" key="3">
    <source>
        <dbReference type="Proteomes" id="UP000588806"/>
    </source>
</evidence>
<evidence type="ECO:0000256" key="1">
    <source>
        <dbReference type="SAM" id="MobiDB-lite"/>
    </source>
</evidence>
<proteinExistence type="predicted"/>
<name>A0A7Y3XAW8_9GAMM</name>
<evidence type="ECO:0000313" key="2">
    <source>
        <dbReference type="EMBL" id="NOG31784.1"/>
    </source>
</evidence>
<gene>
    <name evidence="2" type="ORF">HLB35_08410</name>
</gene>
<feature type="region of interest" description="Disordered" evidence="1">
    <location>
        <begin position="236"/>
        <end position="305"/>
    </location>
</feature>
<keyword evidence="3" id="KW-1185">Reference proteome</keyword>
<dbReference type="InterPro" id="IPR021973">
    <property type="entry name" value="SprA-related"/>
</dbReference>
<protein>
    <recommendedName>
        <fullName evidence="4">SprA-related family protein</fullName>
    </recommendedName>
</protein>
<feature type="compositionally biased region" description="Basic and acidic residues" evidence="1">
    <location>
        <begin position="126"/>
        <end position="149"/>
    </location>
</feature>
<dbReference type="EMBL" id="JABFHI010000003">
    <property type="protein sequence ID" value="NOG31784.1"/>
    <property type="molecule type" value="Genomic_DNA"/>
</dbReference>
<dbReference type="Pfam" id="PF12118">
    <property type="entry name" value="SprA-related"/>
    <property type="match status" value="1"/>
</dbReference>
<sequence length="305" mass="31612">MSISAVSSALPSTYWSVTASATNRIGGSERAAGATLSQADQRPFAETGNDYARVASSTANPAEGTANGRRSTERSTDNAAPVNAPEGSEQNRPAQPGDETQESRESNENPFGNAPTRPDGTPLNEQEIRQVEQLKQRDQEVRQHERAHEIAGGPYTGSASYDYQSGPDGNRYAVGGEVPIDYGPVKGDPQATVEKMQTVISAALAPAEPSSKDLQVAAQARQYLLEAKLEASRLQSEMNNARASGAENSSAADAENAQADTASSAAGNTGDGIDASAMPARGNLAADTGGQAVDPSMSADNSRAA</sequence>
<feature type="region of interest" description="Disordered" evidence="1">
    <location>
        <begin position="30"/>
        <end position="175"/>
    </location>
</feature>
<accession>A0A7Y3XAW8</accession>
<reference evidence="2 3" key="2">
    <citation type="submission" date="2020-06" db="EMBL/GenBank/DDBJ databases">
        <title>Halomonas songnenensis sp. nov., a moderately halophilic bacterium isolated from saline and alkaline soils.</title>
        <authorList>
            <person name="Jiang J."/>
            <person name="Pan Y."/>
        </authorList>
    </citation>
    <scope>NUCLEOTIDE SEQUENCE [LARGE SCALE GENOMIC DNA]</scope>
    <source>
        <strain evidence="2 3">TBZ9</strain>
    </source>
</reference>
<reference evidence="2 3" key="1">
    <citation type="submission" date="2020-05" db="EMBL/GenBank/DDBJ databases">
        <authorList>
            <person name="Ruan W."/>
            <person name="Jeon C.O."/>
            <person name="Chun B.H."/>
        </authorList>
    </citation>
    <scope>NUCLEOTIDE SEQUENCE [LARGE SCALE GENOMIC DNA]</scope>
    <source>
        <strain evidence="2 3">TBZ9</strain>
    </source>
</reference>
<dbReference type="Proteomes" id="UP000588806">
    <property type="component" value="Unassembled WGS sequence"/>
</dbReference>
<comment type="caution">
    <text evidence="2">The sequence shown here is derived from an EMBL/GenBank/DDBJ whole genome shotgun (WGS) entry which is preliminary data.</text>
</comment>